<dbReference type="PANTHER" id="PTHR23513">
    <property type="entry name" value="INTEGRAL MEMBRANE EFFLUX PROTEIN-RELATED"/>
    <property type="match status" value="1"/>
</dbReference>
<evidence type="ECO:0000256" key="2">
    <source>
        <dbReference type="ARBA" id="ARBA00022448"/>
    </source>
</evidence>
<evidence type="ECO:0000256" key="6">
    <source>
        <dbReference type="ARBA" id="ARBA00023136"/>
    </source>
</evidence>
<comment type="caution">
    <text evidence="9">The sequence shown here is derived from an EMBL/GenBank/DDBJ whole genome shotgun (WGS) entry which is preliminary data.</text>
</comment>
<evidence type="ECO:0000313" key="9">
    <source>
        <dbReference type="EMBL" id="KAB1866864.1"/>
    </source>
</evidence>
<dbReference type="InterPro" id="IPR036259">
    <property type="entry name" value="MFS_trans_sf"/>
</dbReference>
<feature type="transmembrane region" description="Helical" evidence="7">
    <location>
        <begin position="253"/>
        <end position="273"/>
    </location>
</feature>
<dbReference type="GeneID" id="77475469"/>
<keyword evidence="3" id="KW-1003">Cell membrane</keyword>
<feature type="transmembrane region" description="Helical" evidence="7">
    <location>
        <begin position="369"/>
        <end position="392"/>
    </location>
</feature>
<dbReference type="CDD" id="cd06173">
    <property type="entry name" value="MFS_MefA_like"/>
    <property type="match status" value="1"/>
</dbReference>
<evidence type="ECO:0000256" key="1">
    <source>
        <dbReference type="ARBA" id="ARBA00004651"/>
    </source>
</evidence>
<evidence type="ECO:0000256" key="5">
    <source>
        <dbReference type="ARBA" id="ARBA00022989"/>
    </source>
</evidence>
<protein>
    <submittedName>
        <fullName evidence="9">MFS transporter</fullName>
    </submittedName>
</protein>
<proteinExistence type="predicted"/>
<feature type="transmembrane region" description="Helical" evidence="7">
    <location>
        <begin position="340"/>
        <end position="363"/>
    </location>
</feature>
<feature type="transmembrane region" description="Helical" evidence="7">
    <location>
        <begin position="221"/>
        <end position="241"/>
    </location>
</feature>
<dbReference type="InterPro" id="IPR020846">
    <property type="entry name" value="MFS_dom"/>
</dbReference>
<reference evidence="10" key="1">
    <citation type="submission" date="2019-09" db="EMBL/GenBank/DDBJ databases">
        <title>Whole genome sequencing of Microbacterium maritypicum.</title>
        <authorList>
            <person name="Lenchi N."/>
        </authorList>
    </citation>
    <scope>NUCLEOTIDE SEQUENCE [LARGE SCALE GENOMIC DNA]</scope>
    <source>
        <strain evidence="10">G1</strain>
    </source>
</reference>
<feature type="transmembrane region" description="Helical" evidence="7">
    <location>
        <begin position="76"/>
        <end position="97"/>
    </location>
</feature>
<dbReference type="RefSeq" id="WP_151458615.1">
    <property type="nucleotide sequence ID" value="NZ_WAAO01000001.1"/>
</dbReference>
<feature type="transmembrane region" description="Helical" evidence="7">
    <location>
        <begin position="48"/>
        <end position="69"/>
    </location>
</feature>
<dbReference type="InterPro" id="IPR010290">
    <property type="entry name" value="TM_effector"/>
</dbReference>
<keyword evidence="6 7" id="KW-0472">Membrane</keyword>
<dbReference type="SUPFAM" id="SSF103473">
    <property type="entry name" value="MFS general substrate transporter"/>
    <property type="match status" value="1"/>
</dbReference>
<dbReference type="PANTHER" id="PTHR23513:SF11">
    <property type="entry name" value="STAPHYLOFERRIN A TRANSPORTER"/>
    <property type="match status" value="1"/>
</dbReference>
<evidence type="ECO:0000259" key="8">
    <source>
        <dbReference type="PROSITE" id="PS50850"/>
    </source>
</evidence>
<keyword evidence="4 7" id="KW-0812">Transmembrane</keyword>
<name>A0ABQ6VEX5_9MICO</name>
<evidence type="ECO:0000256" key="4">
    <source>
        <dbReference type="ARBA" id="ARBA00022692"/>
    </source>
</evidence>
<dbReference type="Gene3D" id="1.20.1250.20">
    <property type="entry name" value="MFS general substrate transporter like domains"/>
    <property type="match status" value="1"/>
</dbReference>
<feature type="domain" description="Major facilitator superfamily (MFS) profile" evidence="8">
    <location>
        <begin position="1"/>
        <end position="394"/>
    </location>
</feature>
<organism evidence="9 10">
    <name type="scientific">Microbacterium algeriense</name>
    <dbReference type="NCBI Taxonomy" id="2615184"/>
    <lineage>
        <taxon>Bacteria</taxon>
        <taxon>Bacillati</taxon>
        <taxon>Actinomycetota</taxon>
        <taxon>Actinomycetes</taxon>
        <taxon>Micrococcales</taxon>
        <taxon>Microbacteriaceae</taxon>
        <taxon>Microbacterium</taxon>
    </lineage>
</organism>
<keyword evidence="2" id="KW-0813">Transport</keyword>
<dbReference type="Proteomes" id="UP000478836">
    <property type="component" value="Unassembled WGS sequence"/>
</dbReference>
<accession>A0ABQ6VEX5</accession>
<keyword evidence="5 7" id="KW-1133">Transmembrane helix</keyword>
<keyword evidence="10" id="KW-1185">Reference proteome</keyword>
<feature type="transmembrane region" description="Helical" evidence="7">
    <location>
        <begin position="280"/>
        <end position="300"/>
    </location>
</feature>
<evidence type="ECO:0000313" key="10">
    <source>
        <dbReference type="Proteomes" id="UP000478836"/>
    </source>
</evidence>
<dbReference type="Pfam" id="PF05977">
    <property type="entry name" value="MFS_3"/>
    <property type="match status" value="1"/>
</dbReference>
<sequence length="445" mass="47256">MFRSFANINYRIWFAGALISNVGGWMQATAQDWVVLTELTDNDATAMGVTMALQFGPPLVLVSLTGWVADRFDRRHILFATQSALLALAIAVGVLLLNDLMTLPMMFGFALGFGIVNAFDAPARQAFVSDMVSAGDTSNAVALNSASFNLARMVGPAVGGLLIVAIGSGWVFIVNAATFLAMLLALMLMRRSLLAPRLKSRNRGGLAAGFRYVWGRSDLKVVFVTVFLIGAFGMNFPIFASTMALEFGAGADGYGVLSSVLAIGSLIGALLAARRDRARVRVVILAAGGFGIAAFVSSAMPSYASYAVTLTFTGFMIVTLLTTANGYVQITTDPALRGRVLALYMAVIMGSTPVGAPIAGWVADTFGPRAAIMLGGTAGFIACAIGVIWVATSGRLRRDDNRRFLLTLDETRPLSVIDRPDPIEFSDEAAVTTPIRTPRRPDLEA</sequence>
<dbReference type="PROSITE" id="PS50850">
    <property type="entry name" value="MFS"/>
    <property type="match status" value="1"/>
</dbReference>
<feature type="transmembrane region" description="Helical" evidence="7">
    <location>
        <begin position="306"/>
        <end position="328"/>
    </location>
</feature>
<feature type="transmembrane region" description="Helical" evidence="7">
    <location>
        <begin position="170"/>
        <end position="189"/>
    </location>
</feature>
<evidence type="ECO:0000256" key="7">
    <source>
        <dbReference type="SAM" id="Phobius"/>
    </source>
</evidence>
<gene>
    <name evidence="9" type="ORF">F6A08_03365</name>
</gene>
<dbReference type="EMBL" id="WAAO01000001">
    <property type="protein sequence ID" value="KAB1866864.1"/>
    <property type="molecule type" value="Genomic_DNA"/>
</dbReference>
<feature type="transmembrane region" description="Helical" evidence="7">
    <location>
        <begin position="12"/>
        <end position="28"/>
    </location>
</feature>
<evidence type="ECO:0000256" key="3">
    <source>
        <dbReference type="ARBA" id="ARBA00022475"/>
    </source>
</evidence>
<comment type="subcellular location">
    <subcellularLocation>
        <location evidence="1">Cell membrane</location>
        <topology evidence="1">Multi-pass membrane protein</topology>
    </subcellularLocation>
</comment>